<dbReference type="EMBL" id="BDEC01000059">
    <property type="protein sequence ID" value="GBD68627.1"/>
    <property type="molecule type" value="Genomic_DNA"/>
</dbReference>
<dbReference type="InterPro" id="IPR000281">
    <property type="entry name" value="HTH_RpiR"/>
</dbReference>
<evidence type="ECO:0000313" key="5">
    <source>
        <dbReference type="Proteomes" id="UP000236214"/>
    </source>
</evidence>
<dbReference type="Gene3D" id="1.10.10.10">
    <property type="entry name" value="Winged helix-like DNA-binding domain superfamily/Winged helix DNA-binding domain"/>
    <property type="match status" value="1"/>
</dbReference>
<dbReference type="InterPro" id="IPR001347">
    <property type="entry name" value="SIS_dom"/>
</dbReference>
<dbReference type="GO" id="GO:1901135">
    <property type="term" value="P:carbohydrate derivative metabolic process"/>
    <property type="evidence" value="ECO:0007669"/>
    <property type="project" value="InterPro"/>
</dbReference>
<protein>
    <submittedName>
        <fullName evidence="4">Putative RpiR family transcriptional regulator</fullName>
    </submittedName>
</protein>
<dbReference type="InterPro" id="IPR036388">
    <property type="entry name" value="WH-like_DNA-bd_sf"/>
</dbReference>
<comment type="caution">
    <text evidence="4">The sequence shown here is derived from an EMBL/GenBank/DDBJ whole genome shotgun (WGS) entry which is preliminary data.</text>
</comment>
<dbReference type="InterPro" id="IPR009057">
    <property type="entry name" value="Homeodomain-like_sf"/>
</dbReference>
<dbReference type="GO" id="GO:0003700">
    <property type="term" value="F:DNA-binding transcription factor activity"/>
    <property type="evidence" value="ECO:0007669"/>
    <property type="project" value="InterPro"/>
</dbReference>
<keyword evidence="2" id="KW-0238">DNA-binding</keyword>
<dbReference type="GO" id="GO:0003677">
    <property type="term" value="F:DNA binding"/>
    <property type="evidence" value="ECO:0007669"/>
    <property type="project" value="UniProtKB-KW"/>
</dbReference>
<dbReference type="GeneID" id="64054287"/>
<dbReference type="Pfam" id="PF01380">
    <property type="entry name" value="SIS"/>
    <property type="match status" value="1"/>
</dbReference>
<accession>A0A2H6DP99</accession>
<reference evidence="4 5" key="1">
    <citation type="submission" date="2016-05" db="EMBL/GenBank/DDBJ databases">
        <title>Whole genome sequencing of Tetragenococcus halophilus subsp. halophilus NISL 7118.</title>
        <authorList>
            <person name="Shiwa Y."/>
            <person name="Nishimura I."/>
            <person name="Yoshikawa H."/>
            <person name="Koyama Y."/>
            <person name="Oguma T."/>
        </authorList>
    </citation>
    <scope>NUCLEOTIDE SEQUENCE [LARGE SCALE GENOMIC DNA]</scope>
    <source>
        <strain evidence="4 5">NISL 7118</strain>
    </source>
</reference>
<dbReference type="SUPFAM" id="SSF46689">
    <property type="entry name" value="Homeodomain-like"/>
    <property type="match status" value="1"/>
</dbReference>
<evidence type="ECO:0000313" key="4">
    <source>
        <dbReference type="EMBL" id="GBD68627.1"/>
    </source>
</evidence>
<keyword evidence="3" id="KW-0804">Transcription</keyword>
<dbReference type="InterPro" id="IPR035472">
    <property type="entry name" value="RpiR-like_SIS"/>
</dbReference>
<sequence>MLLTEKIEEVSFSPAEREVVRYILTDYTRIENATVKELAEKNYVHPSTLIRIAKKMGFHGWNDFKDAFLKEQDYLHNHFVQTDANLPFAENDSILTIAQKIASLEQETISDTLSLLEHQQLQKATELLYQSKQIKIFTSNANLLISQDFALKMRRIKKQTSAAETIGEHVYEAYSTDENTCVLMISYTGENEMLKRILPILKQQGATIIVLTGIGDNTLAKLSDCHLRLATREKLYSKIGSYTTSTSISYLLDILYSTVFAKNYQKNMAHLIAIGEEYDNRTSTSPVMHESNPPKIQVTDAIIPN</sequence>
<dbReference type="InterPro" id="IPR047640">
    <property type="entry name" value="RpiR-like"/>
</dbReference>
<evidence type="ECO:0000256" key="1">
    <source>
        <dbReference type="ARBA" id="ARBA00023015"/>
    </source>
</evidence>
<dbReference type="PROSITE" id="PS51464">
    <property type="entry name" value="SIS"/>
    <property type="match status" value="1"/>
</dbReference>
<dbReference type="GO" id="GO:0097367">
    <property type="term" value="F:carbohydrate derivative binding"/>
    <property type="evidence" value="ECO:0007669"/>
    <property type="project" value="InterPro"/>
</dbReference>
<dbReference type="Gene3D" id="3.40.50.10490">
    <property type="entry name" value="Glucose-6-phosphate isomerase like protein, domain 1"/>
    <property type="match status" value="1"/>
</dbReference>
<dbReference type="PANTHER" id="PTHR30514:SF10">
    <property type="entry name" value="MURR_RPIR FAMILY TRANSCRIPTIONAL REGULATOR"/>
    <property type="match status" value="1"/>
</dbReference>
<evidence type="ECO:0000256" key="3">
    <source>
        <dbReference type="ARBA" id="ARBA00023163"/>
    </source>
</evidence>
<dbReference type="PROSITE" id="PS51071">
    <property type="entry name" value="HTH_RPIR"/>
    <property type="match status" value="1"/>
</dbReference>
<dbReference type="CDD" id="cd05013">
    <property type="entry name" value="SIS_RpiR"/>
    <property type="match status" value="1"/>
</dbReference>
<dbReference type="AlphaFoldDB" id="A0A2H6DP99"/>
<dbReference type="PANTHER" id="PTHR30514">
    <property type="entry name" value="GLUCOKINASE"/>
    <property type="match status" value="1"/>
</dbReference>
<dbReference type="Pfam" id="PF01418">
    <property type="entry name" value="HTH_6"/>
    <property type="match status" value="1"/>
</dbReference>
<dbReference type="InterPro" id="IPR046348">
    <property type="entry name" value="SIS_dom_sf"/>
</dbReference>
<proteinExistence type="predicted"/>
<evidence type="ECO:0000256" key="2">
    <source>
        <dbReference type="ARBA" id="ARBA00023125"/>
    </source>
</evidence>
<dbReference type="SUPFAM" id="SSF53697">
    <property type="entry name" value="SIS domain"/>
    <property type="match status" value="1"/>
</dbReference>
<gene>
    <name evidence="4" type="ORF">TEHN7118_1433</name>
</gene>
<dbReference type="Proteomes" id="UP000236214">
    <property type="component" value="Unassembled WGS sequence"/>
</dbReference>
<keyword evidence="5" id="KW-1185">Reference proteome</keyword>
<organism evidence="4 5">
    <name type="scientific">Tetragenococcus halophilus subsp. halophilus</name>
    <dbReference type="NCBI Taxonomy" id="1513897"/>
    <lineage>
        <taxon>Bacteria</taxon>
        <taxon>Bacillati</taxon>
        <taxon>Bacillota</taxon>
        <taxon>Bacilli</taxon>
        <taxon>Lactobacillales</taxon>
        <taxon>Enterococcaceae</taxon>
        <taxon>Tetragenococcus</taxon>
    </lineage>
</organism>
<name>A0A2H6DP99_TETHA</name>
<keyword evidence="1" id="KW-0805">Transcription regulation</keyword>
<dbReference type="RefSeq" id="WP_014125077.1">
    <property type="nucleotide sequence ID" value="NZ_BAABQP010000001.1"/>
</dbReference>